<proteinExistence type="predicted"/>
<sequence>MAKILLMFIVLTCLIATITPAVYDYACYEKGCSIIEGRCSKNEDCCDGYQCHPLDSSWQVVQKNGCYPVDPVPCSQLEKKNV</sequence>
<keyword evidence="1" id="KW-0732">Signal</keyword>
<keyword evidence="3" id="KW-1185">Reference proteome</keyword>
<evidence type="ECO:0000256" key="1">
    <source>
        <dbReference type="SAM" id="SignalP"/>
    </source>
</evidence>
<reference evidence="2 3" key="1">
    <citation type="journal article" date="2021" name="J. Hered.">
        <title>A chromosome-level genome assembly of the parasitoid wasp, Cotesia glomerata (Hymenoptera: Braconidae).</title>
        <authorList>
            <person name="Pinto B.J."/>
            <person name="Weis J.J."/>
            <person name="Gamble T."/>
            <person name="Ode P.J."/>
            <person name="Paul R."/>
            <person name="Zaspel J.M."/>
        </authorList>
    </citation>
    <scope>NUCLEOTIDE SEQUENCE [LARGE SCALE GENOMIC DNA]</scope>
    <source>
        <strain evidence="2">CgM1</strain>
    </source>
</reference>
<evidence type="ECO:0000313" key="2">
    <source>
        <dbReference type="EMBL" id="KAH0557431.1"/>
    </source>
</evidence>
<protein>
    <submittedName>
        <fullName evidence="2">Uncharacterized protein</fullName>
    </submittedName>
</protein>
<feature type="chain" id="PRO_5043877074" evidence="1">
    <location>
        <begin position="22"/>
        <end position="82"/>
    </location>
</feature>
<evidence type="ECO:0000313" key="3">
    <source>
        <dbReference type="Proteomes" id="UP000826195"/>
    </source>
</evidence>
<feature type="signal peptide" evidence="1">
    <location>
        <begin position="1"/>
        <end position="21"/>
    </location>
</feature>
<comment type="caution">
    <text evidence="2">The sequence shown here is derived from an EMBL/GenBank/DDBJ whole genome shotgun (WGS) entry which is preliminary data.</text>
</comment>
<name>A0AAV7IUM3_COTGL</name>
<dbReference type="AlphaFoldDB" id="A0AAV7IUM3"/>
<accession>A0AAV7IUM3</accession>
<gene>
    <name evidence="2" type="ORF">KQX54_005899</name>
</gene>
<dbReference type="EMBL" id="JAHXZJ010000747">
    <property type="protein sequence ID" value="KAH0557431.1"/>
    <property type="molecule type" value="Genomic_DNA"/>
</dbReference>
<organism evidence="2 3">
    <name type="scientific">Cotesia glomerata</name>
    <name type="common">Lepidopteran parasitic wasp</name>
    <name type="synonym">Apanteles glomeratus</name>
    <dbReference type="NCBI Taxonomy" id="32391"/>
    <lineage>
        <taxon>Eukaryota</taxon>
        <taxon>Metazoa</taxon>
        <taxon>Ecdysozoa</taxon>
        <taxon>Arthropoda</taxon>
        <taxon>Hexapoda</taxon>
        <taxon>Insecta</taxon>
        <taxon>Pterygota</taxon>
        <taxon>Neoptera</taxon>
        <taxon>Endopterygota</taxon>
        <taxon>Hymenoptera</taxon>
        <taxon>Apocrita</taxon>
        <taxon>Ichneumonoidea</taxon>
        <taxon>Braconidae</taxon>
        <taxon>Microgastrinae</taxon>
        <taxon>Cotesia</taxon>
    </lineage>
</organism>
<dbReference type="Proteomes" id="UP000826195">
    <property type="component" value="Unassembled WGS sequence"/>
</dbReference>